<dbReference type="GO" id="GO:0006511">
    <property type="term" value="P:ubiquitin-dependent protein catabolic process"/>
    <property type="evidence" value="ECO:0007669"/>
    <property type="project" value="TreeGrafter"/>
</dbReference>
<dbReference type="PROSITE" id="PS50089">
    <property type="entry name" value="ZF_RING_2"/>
    <property type="match status" value="1"/>
</dbReference>
<dbReference type="Pfam" id="PF13639">
    <property type="entry name" value="zf-RING_2"/>
    <property type="match status" value="1"/>
</dbReference>
<keyword evidence="3" id="KW-0862">Zinc</keyword>
<dbReference type="InterPro" id="IPR001841">
    <property type="entry name" value="Znf_RING"/>
</dbReference>
<dbReference type="PANTHER" id="PTHR45931">
    <property type="entry name" value="SI:CH211-59O9.10"/>
    <property type="match status" value="1"/>
</dbReference>
<sequence length="198" mass="22594">MISEYHMVHYWCHSCRCTYLQDSDCSSFQCARCHSELVEEIPQNEAHPSNFVPDLDAQNLRLHNENAGRSERMIENRNIVINNRIPLQPEVIFYAAFVDEGQSFNDLINLITRLTQERQGLVPANEATINSLPVLRGSEVSGECSICQESFKPNEQARKMPCGHNFHNGCLVRWLQIRNSCPTCRTSTDHHNSSSSCI</sequence>
<dbReference type="GO" id="GO:0008270">
    <property type="term" value="F:zinc ion binding"/>
    <property type="evidence" value="ECO:0007669"/>
    <property type="project" value="UniProtKB-KW"/>
</dbReference>
<accession>A0AAU9IDC4</accession>
<evidence type="ECO:0000256" key="3">
    <source>
        <dbReference type="ARBA" id="ARBA00022833"/>
    </source>
</evidence>
<name>A0AAU9IDC4_9CILI</name>
<evidence type="ECO:0000259" key="5">
    <source>
        <dbReference type="PROSITE" id="PS50089"/>
    </source>
</evidence>
<organism evidence="6 7">
    <name type="scientific">Blepharisma stoltei</name>
    <dbReference type="NCBI Taxonomy" id="1481888"/>
    <lineage>
        <taxon>Eukaryota</taxon>
        <taxon>Sar</taxon>
        <taxon>Alveolata</taxon>
        <taxon>Ciliophora</taxon>
        <taxon>Postciliodesmatophora</taxon>
        <taxon>Heterotrichea</taxon>
        <taxon>Heterotrichida</taxon>
        <taxon>Blepharismidae</taxon>
        <taxon>Blepharisma</taxon>
    </lineage>
</organism>
<evidence type="ECO:0000256" key="1">
    <source>
        <dbReference type="ARBA" id="ARBA00022723"/>
    </source>
</evidence>
<evidence type="ECO:0000256" key="2">
    <source>
        <dbReference type="ARBA" id="ARBA00022771"/>
    </source>
</evidence>
<proteinExistence type="predicted"/>
<feature type="domain" description="RING-type" evidence="5">
    <location>
        <begin position="144"/>
        <end position="185"/>
    </location>
</feature>
<keyword evidence="2 4" id="KW-0863">Zinc-finger</keyword>
<keyword evidence="1" id="KW-0479">Metal-binding</keyword>
<dbReference type="SUPFAM" id="SSF57850">
    <property type="entry name" value="RING/U-box"/>
    <property type="match status" value="1"/>
</dbReference>
<dbReference type="GO" id="GO:0061630">
    <property type="term" value="F:ubiquitin protein ligase activity"/>
    <property type="evidence" value="ECO:0007669"/>
    <property type="project" value="TreeGrafter"/>
</dbReference>
<protein>
    <recommendedName>
        <fullName evidence="5">RING-type domain-containing protein</fullName>
    </recommendedName>
</protein>
<dbReference type="Gene3D" id="3.30.40.10">
    <property type="entry name" value="Zinc/RING finger domain, C3HC4 (zinc finger)"/>
    <property type="match status" value="1"/>
</dbReference>
<reference evidence="6" key="1">
    <citation type="submission" date="2021-09" db="EMBL/GenBank/DDBJ databases">
        <authorList>
            <consortium name="AG Swart"/>
            <person name="Singh M."/>
            <person name="Singh A."/>
            <person name="Seah K."/>
            <person name="Emmerich C."/>
        </authorList>
    </citation>
    <scope>NUCLEOTIDE SEQUENCE</scope>
    <source>
        <strain evidence="6">ATCC30299</strain>
    </source>
</reference>
<dbReference type="InterPro" id="IPR051834">
    <property type="entry name" value="RING_finger_E3_ligase"/>
</dbReference>
<dbReference type="GO" id="GO:0005634">
    <property type="term" value="C:nucleus"/>
    <property type="evidence" value="ECO:0007669"/>
    <property type="project" value="TreeGrafter"/>
</dbReference>
<dbReference type="EMBL" id="CAJZBQ010000001">
    <property type="protein sequence ID" value="CAG9310153.1"/>
    <property type="molecule type" value="Genomic_DNA"/>
</dbReference>
<dbReference type="InterPro" id="IPR013083">
    <property type="entry name" value="Znf_RING/FYVE/PHD"/>
</dbReference>
<evidence type="ECO:0000313" key="6">
    <source>
        <dbReference type="EMBL" id="CAG9310153.1"/>
    </source>
</evidence>
<dbReference type="PANTHER" id="PTHR45931:SF3">
    <property type="entry name" value="RING ZINC FINGER-CONTAINING PROTEIN"/>
    <property type="match status" value="1"/>
</dbReference>
<dbReference type="SMART" id="SM00184">
    <property type="entry name" value="RING"/>
    <property type="match status" value="1"/>
</dbReference>
<gene>
    <name evidence="6" type="ORF">BSTOLATCC_MIC362</name>
</gene>
<comment type="caution">
    <text evidence="6">The sequence shown here is derived from an EMBL/GenBank/DDBJ whole genome shotgun (WGS) entry which is preliminary data.</text>
</comment>
<evidence type="ECO:0000256" key="4">
    <source>
        <dbReference type="PROSITE-ProRule" id="PRU00175"/>
    </source>
</evidence>
<evidence type="ECO:0000313" key="7">
    <source>
        <dbReference type="Proteomes" id="UP001162131"/>
    </source>
</evidence>
<dbReference type="Proteomes" id="UP001162131">
    <property type="component" value="Unassembled WGS sequence"/>
</dbReference>
<dbReference type="AlphaFoldDB" id="A0AAU9IDC4"/>
<keyword evidence="7" id="KW-1185">Reference proteome</keyword>